<dbReference type="Pfam" id="PF07647">
    <property type="entry name" value="SAM_2"/>
    <property type="match status" value="1"/>
</dbReference>
<feature type="compositionally biased region" description="Polar residues" evidence="2">
    <location>
        <begin position="368"/>
        <end position="381"/>
    </location>
</feature>
<dbReference type="SUPFAM" id="SSF54236">
    <property type="entry name" value="Ubiquitin-like"/>
    <property type="match status" value="1"/>
</dbReference>
<dbReference type="Pfam" id="PF00788">
    <property type="entry name" value="RA"/>
    <property type="match status" value="1"/>
</dbReference>
<dbReference type="SMART" id="SM00314">
    <property type="entry name" value="RA"/>
    <property type="match status" value="1"/>
</dbReference>
<feature type="compositionally biased region" description="Polar residues" evidence="2">
    <location>
        <begin position="33"/>
        <end position="60"/>
    </location>
</feature>
<evidence type="ECO:0000259" key="4">
    <source>
        <dbReference type="PROSITE" id="PS50200"/>
    </source>
</evidence>
<dbReference type="InterPro" id="IPR000159">
    <property type="entry name" value="RA_dom"/>
</dbReference>
<feature type="region of interest" description="Disordered" evidence="2">
    <location>
        <begin position="24"/>
        <end position="60"/>
    </location>
</feature>
<feature type="region of interest" description="Disordered" evidence="2">
    <location>
        <begin position="73"/>
        <end position="133"/>
    </location>
</feature>
<evidence type="ECO:0000313" key="6">
    <source>
        <dbReference type="Proteomes" id="UP001055219"/>
    </source>
</evidence>
<feature type="compositionally biased region" description="Polar residues" evidence="2">
    <location>
        <begin position="283"/>
        <end position="299"/>
    </location>
</feature>
<organism evidence="5 6">
    <name type="scientific">Emericellopsis cladophorae</name>
    <dbReference type="NCBI Taxonomy" id="2686198"/>
    <lineage>
        <taxon>Eukaryota</taxon>
        <taxon>Fungi</taxon>
        <taxon>Dikarya</taxon>
        <taxon>Ascomycota</taxon>
        <taxon>Pezizomycotina</taxon>
        <taxon>Sordariomycetes</taxon>
        <taxon>Hypocreomycetidae</taxon>
        <taxon>Hypocreales</taxon>
        <taxon>Bionectriaceae</taxon>
        <taxon>Emericellopsis</taxon>
    </lineage>
</organism>
<dbReference type="Gene3D" id="3.10.20.90">
    <property type="entry name" value="Phosphatidylinositol 3-kinase Catalytic Subunit, Chain A, domain 1"/>
    <property type="match status" value="1"/>
</dbReference>
<proteinExistence type="predicted"/>
<evidence type="ECO:0000256" key="1">
    <source>
        <dbReference type="SAM" id="Coils"/>
    </source>
</evidence>
<evidence type="ECO:0000256" key="2">
    <source>
        <dbReference type="SAM" id="MobiDB-lite"/>
    </source>
</evidence>
<dbReference type="OrthoDB" id="445896at2759"/>
<feature type="domain" description="SAM" evidence="3">
    <location>
        <begin position="143"/>
        <end position="206"/>
    </location>
</feature>
<keyword evidence="1" id="KW-0175">Coiled coil</keyword>
<dbReference type="InterPro" id="IPR051569">
    <property type="entry name" value="SHANK"/>
</dbReference>
<dbReference type="GeneID" id="75834344"/>
<dbReference type="EMBL" id="JAGIXG020000003">
    <property type="protein sequence ID" value="KAI6784778.1"/>
    <property type="molecule type" value="Genomic_DNA"/>
</dbReference>
<accession>A0A9P9Y7Z5</accession>
<feature type="compositionally biased region" description="Polar residues" evidence="2">
    <location>
        <begin position="108"/>
        <end position="123"/>
    </location>
</feature>
<dbReference type="InterPro" id="IPR001660">
    <property type="entry name" value="SAM"/>
</dbReference>
<keyword evidence="6" id="KW-1185">Reference proteome</keyword>
<dbReference type="CDD" id="cd09533">
    <property type="entry name" value="SAM_Ste50-like_fungal"/>
    <property type="match status" value="1"/>
</dbReference>
<dbReference type="Gene3D" id="1.10.150.50">
    <property type="entry name" value="Transcription Factor, Ets-1"/>
    <property type="match status" value="1"/>
</dbReference>
<feature type="compositionally biased region" description="Polar residues" evidence="2">
    <location>
        <begin position="392"/>
        <end position="402"/>
    </location>
</feature>
<name>A0A9P9Y7Z5_9HYPO</name>
<sequence>MLFIAVCDIEVSFVVRSAACRWTDMKDGPHSGTGRSATVKVQSSPAVESGTTGAASGAWSRQSIEDAAEDMNFDGAYPESDADDEYERSHHGDHSPVGDSEASPIDSELSSAHTTSAEHTPTTYGHGGRSSADRLPETIITEWTADECADFISSIGLQQYADRFLENDIVGEALVALHHDDLKSMGIASVGHRLTILKSVYDVKKAQDIPCESDHYMPLSADAEAQYATATLKDIRQLVEQLRLRDERMNLLEQDLRRMSEDCRRLREDMLPALRLVKDAQTPLPNLSGSTPSTSYSYDGSTLSPPVPTPPPGGSGVKRQYSQRKILIGAMPKNASPTQATHERTIAEQTLDPTGAAERAVLSSSHLHTMNGSGQTASSPAYPSPNMPSPTSPQTHMNTLGSRSYRGEAPPLTARSDADHGGFPRGPGSVRVPPQRRETPTVPDTPGGSNSSSARDNSVEIFRSFRVSMDDPCHKVLPAALKKYQINAPWDQYALYIVYGDQERCLGMDEKPLILFKQLDKEGKKPMFMLRKTNQAAAGEGEGSGSRAMGYDPPGGII</sequence>
<dbReference type="PROSITE" id="PS50200">
    <property type="entry name" value="RA"/>
    <property type="match status" value="1"/>
</dbReference>
<reference evidence="5" key="1">
    <citation type="journal article" date="2021" name="J Fungi (Basel)">
        <title>Genomic and Metabolomic Analyses of the Marine Fungus Emericellopsis cladophorae: Insights into Saltwater Adaptability Mechanisms and Its Biosynthetic Potential.</title>
        <authorList>
            <person name="Goncalves M.F.M."/>
            <person name="Hilario S."/>
            <person name="Van de Peer Y."/>
            <person name="Esteves A.C."/>
            <person name="Alves A."/>
        </authorList>
    </citation>
    <scope>NUCLEOTIDE SEQUENCE</scope>
    <source>
        <strain evidence="5">MUM 19.33</strain>
    </source>
</reference>
<feature type="domain" description="Ras-associating" evidence="4">
    <location>
        <begin position="462"/>
        <end position="535"/>
    </location>
</feature>
<comment type="caution">
    <text evidence="5">The sequence shown here is derived from an EMBL/GenBank/DDBJ whole genome shotgun (WGS) entry which is preliminary data.</text>
</comment>
<feature type="compositionally biased region" description="Basic and acidic residues" evidence="2">
    <location>
        <begin position="87"/>
        <end position="96"/>
    </location>
</feature>
<dbReference type="InterPro" id="IPR029071">
    <property type="entry name" value="Ubiquitin-like_domsf"/>
</dbReference>
<dbReference type="PANTHER" id="PTHR24135">
    <property type="entry name" value="SH3 AND MULTIPLE ANKYRIN REPEAT DOMAINS PROTEIN"/>
    <property type="match status" value="1"/>
</dbReference>
<dbReference type="InterPro" id="IPR013761">
    <property type="entry name" value="SAM/pointed_sf"/>
</dbReference>
<evidence type="ECO:0000259" key="3">
    <source>
        <dbReference type="PROSITE" id="PS50105"/>
    </source>
</evidence>
<evidence type="ECO:0000313" key="5">
    <source>
        <dbReference type="EMBL" id="KAI6784778.1"/>
    </source>
</evidence>
<dbReference type="PANTHER" id="PTHR24135:SF28">
    <property type="entry name" value="LD13733P"/>
    <property type="match status" value="1"/>
</dbReference>
<dbReference type="RefSeq" id="XP_051365634.1">
    <property type="nucleotide sequence ID" value="XM_051502443.1"/>
</dbReference>
<feature type="region of interest" description="Disordered" evidence="2">
    <location>
        <begin position="368"/>
        <end position="457"/>
    </location>
</feature>
<dbReference type="CDD" id="cd01786">
    <property type="entry name" value="RA_STE50"/>
    <property type="match status" value="1"/>
</dbReference>
<feature type="region of interest" description="Disordered" evidence="2">
    <location>
        <begin position="282"/>
        <end position="320"/>
    </location>
</feature>
<feature type="region of interest" description="Disordered" evidence="2">
    <location>
        <begin position="535"/>
        <end position="558"/>
    </location>
</feature>
<dbReference type="AlphaFoldDB" id="A0A9P9Y7Z5"/>
<dbReference type="PROSITE" id="PS50105">
    <property type="entry name" value="SAM_DOMAIN"/>
    <property type="match status" value="1"/>
</dbReference>
<protein>
    <submittedName>
        <fullName evidence="5">Uncharacterized protein</fullName>
    </submittedName>
</protein>
<dbReference type="SUPFAM" id="SSF47769">
    <property type="entry name" value="SAM/Pointed domain"/>
    <property type="match status" value="1"/>
</dbReference>
<feature type="compositionally biased region" description="Polar residues" evidence="2">
    <location>
        <begin position="447"/>
        <end position="456"/>
    </location>
</feature>
<feature type="compositionally biased region" description="Pro residues" evidence="2">
    <location>
        <begin position="382"/>
        <end position="391"/>
    </location>
</feature>
<dbReference type="Proteomes" id="UP001055219">
    <property type="component" value="Unassembled WGS sequence"/>
</dbReference>
<feature type="coiled-coil region" evidence="1">
    <location>
        <begin position="235"/>
        <end position="269"/>
    </location>
</feature>
<dbReference type="GO" id="GO:0007165">
    <property type="term" value="P:signal transduction"/>
    <property type="evidence" value="ECO:0007669"/>
    <property type="project" value="InterPro"/>
</dbReference>
<reference evidence="5" key="2">
    <citation type="submission" date="2022-07" db="EMBL/GenBank/DDBJ databases">
        <authorList>
            <person name="Goncalves M.F.M."/>
            <person name="Hilario S."/>
            <person name="Van De Peer Y."/>
            <person name="Esteves A.C."/>
            <person name="Alves A."/>
        </authorList>
    </citation>
    <scope>NUCLEOTIDE SEQUENCE</scope>
    <source>
        <strain evidence="5">MUM 19.33</strain>
    </source>
</reference>
<gene>
    <name evidence="5" type="ORF">J7T54_007871</name>
</gene>
<dbReference type="SMART" id="SM00454">
    <property type="entry name" value="SAM"/>
    <property type="match status" value="1"/>
</dbReference>